<sequence>MNNDLFHASVVLVLQDMVNLLLTIITKAPELITDADTLPAETSAKSIRDFFVEKIIHNCAHPTSPEAMCGHQYNRALVVTDTGSGVVLSLTSTAYVDDHEEKTVVAPSFTSTDHDTRDEAIESIKQLGEVLYIGTLFNFDEDDRNQYTGAPDSGFEYTHIDSSVLEDFSSDRVFFFSHGNSILKIYNEPGTPCNCLVKCSDEGDGSGSVASTECKIDPSRLRVFSNGLRNEDSLSPLKMDLFRNLIQHKLVYSARKTTVNYYVPLVKSESLFRDIRALDRIHARETIKVAVLYVGPGQWSEAEILSNSFLDTSRSYRSFVDSLGWQVDLATFQGFTGKLESNGSDGESCPYYADESIEVAFHEAAAMPKDQKDVRQTKKKRHIGNDHVHIIWNESHHNYRPETISGDFGNVQIQIRPLEAGEYGVGIYCDEQIKPFGPLCDGTIVSADALPTAVRATAINGHRRAIQAFFRSFTHPYVIRQQTINQIVDKHIDRNW</sequence>
<dbReference type="AlphaFoldDB" id="A0A9W8IQ29"/>
<dbReference type="GO" id="GO:0005634">
    <property type="term" value="C:nucleus"/>
    <property type="evidence" value="ECO:0007669"/>
    <property type="project" value="InterPro"/>
</dbReference>
<evidence type="ECO:0000313" key="4">
    <source>
        <dbReference type="Proteomes" id="UP001140074"/>
    </source>
</evidence>
<evidence type="ECO:0000259" key="2">
    <source>
        <dbReference type="PROSITE" id="PS50085"/>
    </source>
</evidence>
<reference evidence="3" key="1">
    <citation type="submission" date="2022-07" db="EMBL/GenBank/DDBJ databases">
        <title>Phylogenomic reconstructions and comparative analyses of Kickxellomycotina fungi.</title>
        <authorList>
            <person name="Reynolds N.K."/>
            <person name="Stajich J.E."/>
            <person name="Barry K."/>
            <person name="Grigoriev I.V."/>
            <person name="Crous P."/>
            <person name="Smith M.E."/>
        </authorList>
    </citation>
    <scope>NUCLEOTIDE SEQUENCE</scope>
    <source>
        <strain evidence="3">RSA 476</strain>
    </source>
</reference>
<comment type="caution">
    <text evidence="3">The sequence shown here is derived from an EMBL/GenBank/DDBJ whole genome shotgun (WGS) entry which is preliminary data.</text>
</comment>
<dbReference type="Pfam" id="PF02145">
    <property type="entry name" value="Rap_GAP"/>
    <property type="match status" value="1"/>
</dbReference>
<dbReference type="PANTHER" id="PTHR10063:SF11">
    <property type="entry name" value="RHO GTPASE-ACTIVATING PROTEIN CG5521-RELATED"/>
    <property type="match status" value="1"/>
</dbReference>
<evidence type="ECO:0000256" key="1">
    <source>
        <dbReference type="ARBA" id="ARBA00022468"/>
    </source>
</evidence>
<organism evidence="3 4">
    <name type="scientific">Coemansia aciculifera</name>
    <dbReference type="NCBI Taxonomy" id="417176"/>
    <lineage>
        <taxon>Eukaryota</taxon>
        <taxon>Fungi</taxon>
        <taxon>Fungi incertae sedis</taxon>
        <taxon>Zoopagomycota</taxon>
        <taxon>Kickxellomycotina</taxon>
        <taxon>Kickxellomycetes</taxon>
        <taxon>Kickxellales</taxon>
        <taxon>Kickxellaceae</taxon>
        <taxon>Coemansia</taxon>
    </lineage>
</organism>
<dbReference type="InterPro" id="IPR027107">
    <property type="entry name" value="Tuberin/Ral-act_asu"/>
</dbReference>
<evidence type="ECO:0000313" key="3">
    <source>
        <dbReference type="EMBL" id="KAJ2864689.1"/>
    </source>
</evidence>
<dbReference type="PANTHER" id="PTHR10063">
    <property type="entry name" value="TUBERIN"/>
    <property type="match status" value="1"/>
</dbReference>
<dbReference type="FunFam" id="3.40.50.11210:FF:000001">
    <property type="entry name" value="Ral GTPase-activating protein subunit alpha-1 isoform 1"/>
    <property type="match status" value="1"/>
</dbReference>
<proteinExistence type="predicted"/>
<protein>
    <recommendedName>
        <fullName evidence="2">Rap-GAP domain-containing protein</fullName>
    </recommendedName>
</protein>
<dbReference type="GO" id="GO:0051056">
    <property type="term" value="P:regulation of small GTPase mediated signal transduction"/>
    <property type="evidence" value="ECO:0007669"/>
    <property type="project" value="InterPro"/>
</dbReference>
<dbReference type="InterPro" id="IPR000331">
    <property type="entry name" value="Rap/Ran_GAP_dom"/>
</dbReference>
<dbReference type="EMBL" id="JANBUY010000080">
    <property type="protein sequence ID" value="KAJ2864689.1"/>
    <property type="molecule type" value="Genomic_DNA"/>
</dbReference>
<dbReference type="GO" id="GO:0005737">
    <property type="term" value="C:cytoplasm"/>
    <property type="evidence" value="ECO:0007669"/>
    <property type="project" value="TreeGrafter"/>
</dbReference>
<dbReference type="SUPFAM" id="SSF111347">
    <property type="entry name" value="Rap/Ran-GAP"/>
    <property type="match status" value="1"/>
</dbReference>
<dbReference type="PROSITE" id="PS50085">
    <property type="entry name" value="RAPGAP"/>
    <property type="match status" value="1"/>
</dbReference>
<dbReference type="Proteomes" id="UP001140074">
    <property type="component" value="Unassembled WGS sequence"/>
</dbReference>
<name>A0A9W8IQ29_9FUNG</name>
<dbReference type="GO" id="GO:0005096">
    <property type="term" value="F:GTPase activator activity"/>
    <property type="evidence" value="ECO:0007669"/>
    <property type="project" value="UniProtKB-KW"/>
</dbReference>
<keyword evidence="1" id="KW-0343">GTPase activation</keyword>
<dbReference type="InterPro" id="IPR035974">
    <property type="entry name" value="Rap/Ran-GAP_sf"/>
</dbReference>
<accession>A0A9W8IQ29</accession>
<gene>
    <name evidence="3" type="ORF">GGH94_002737</name>
</gene>
<dbReference type="Gene3D" id="3.40.50.11210">
    <property type="entry name" value="Rap/Ran-GAP"/>
    <property type="match status" value="1"/>
</dbReference>
<keyword evidence="4" id="KW-1185">Reference proteome</keyword>
<feature type="domain" description="Rap-GAP" evidence="2">
    <location>
        <begin position="275"/>
        <end position="487"/>
    </location>
</feature>